<dbReference type="GO" id="GO:0016020">
    <property type="term" value="C:membrane"/>
    <property type="evidence" value="ECO:0007669"/>
    <property type="project" value="UniProtKB-SubCell"/>
</dbReference>
<evidence type="ECO:0000256" key="1">
    <source>
        <dbReference type="ARBA" id="ARBA00004141"/>
    </source>
</evidence>
<feature type="compositionally biased region" description="Basic and acidic residues" evidence="6">
    <location>
        <begin position="707"/>
        <end position="720"/>
    </location>
</feature>
<evidence type="ECO:0000256" key="6">
    <source>
        <dbReference type="SAM" id="MobiDB-lite"/>
    </source>
</evidence>
<dbReference type="GeneID" id="105130320"/>
<keyword evidence="4 7" id="KW-1133">Transmembrane helix</keyword>
<proteinExistence type="inferred from homology"/>
<evidence type="ECO:0000256" key="5">
    <source>
        <dbReference type="ARBA" id="ARBA00023136"/>
    </source>
</evidence>
<evidence type="ECO:0000256" key="2">
    <source>
        <dbReference type="ARBA" id="ARBA00010487"/>
    </source>
</evidence>
<dbReference type="AlphaFoldDB" id="A0AAJ6UJI8"/>
<dbReference type="PANTHER" id="PTHR21355">
    <property type="entry name" value="G-PROTEIN COUPLED RECEPTOR-ASSOCIATED PROTEIN LMBRD2"/>
    <property type="match status" value="1"/>
</dbReference>
<reference evidence="9" key="1">
    <citation type="submission" date="2025-08" db="UniProtKB">
        <authorList>
            <consortium name="RefSeq"/>
        </authorList>
    </citation>
    <scope>IDENTIFICATION</scope>
</reference>
<dbReference type="InterPro" id="IPR006876">
    <property type="entry name" value="LMBR1-like_membr_prot"/>
</dbReference>
<dbReference type="InterPro" id="IPR051584">
    <property type="entry name" value="GPCR-associated_LMBR1"/>
</dbReference>
<dbReference type="Pfam" id="PF04791">
    <property type="entry name" value="LMBR1"/>
    <property type="match status" value="1"/>
</dbReference>
<evidence type="ECO:0000256" key="3">
    <source>
        <dbReference type="ARBA" id="ARBA00022692"/>
    </source>
</evidence>
<feature type="transmembrane region" description="Helical" evidence="7">
    <location>
        <begin position="72"/>
        <end position="91"/>
    </location>
</feature>
<feature type="transmembrane region" description="Helical" evidence="7">
    <location>
        <begin position="345"/>
        <end position="366"/>
    </location>
</feature>
<keyword evidence="8" id="KW-1185">Reference proteome</keyword>
<comment type="similarity">
    <text evidence="2">Belongs to the LIMR family.</text>
</comment>
<evidence type="ECO:0000313" key="8">
    <source>
        <dbReference type="Proteomes" id="UP000694918"/>
    </source>
</evidence>
<gene>
    <name evidence="9" type="primary">LOC105130320</name>
</gene>
<dbReference type="PANTHER" id="PTHR21355:SF0">
    <property type="entry name" value="G-PROTEIN COUPLED RECEPTOR-ASSOCIATED PROTEIN LMBRD2"/>
    <property type="match status" value="1"/>
</dbReference>
<feature type="transmembrane region" description="Helical" evidence="7">
    <location>
        <begin position="6"/>
        <end position="24"/>
    </location>
</feature>
<feature type="region of interest" description="Disordered" evidence="6">
    <location>
        <begin position="683"/>
        <end position="720"/>
    </location>
</feature>
<evidence type="ECO:0000256" key="4">
    <source>
        <dbReference type="ARBA" id="ARBA00022989"/>
    </source>
</evidence>
<keyword evidence="3 7" id="KW-0812">Transmembrane</keyword>
<keyword evidence="5 7" id="KW-0472">Membrane</keyword>
<feature type="transmembrane region" description="Helical" evidence="7">
    <location>
        <begin position="111"/>
        <end position="130"/>
    </location>
</feature>
<dbReference type="KEGG" id="peu:105130320"/>
<comment type="subcellular location">
    <subcellularLocation>
        <location evidence="1">Membrane</location>
        <topology evidence="1">Multi-pass membrane protein</topology>
    </subcellularLocation>
</comment>
<evidence type="ECO:0000256" key="7">
    <source>
        <dbReference type="SAM" id="Phobius"/>
    </source>
</evidence>
<organism evidence="8 9">
    <name type="scientific">Populus euphratica</name>
    <name type="common">Euphrates poplar</name>
    <dbReference type="NCBI Taxonomy" id="75702"/>
    <lineage>
        <taxon>Eukaryota</taxon>
        <taxon>Viridiplantae</taxon>
        <taxon>Streptophyta</taxon>
        <taxon>Embryophyta</taxon>
        <taxon>Tracheophyta</taxon>
        <taxon>Spermatophyta</taxon>
        <taxon>Magnoliopsida</taxon>
        <taxon>eudicotyledons</taxon>
        <taxon>Gunneridae</taxon>
        <taxon>Pentapetalae</taxon>
        <taxon>rosids</taxon>
        <taxon>fabids</taxon>
        <taxon>Malpighiales</taxon>
        <taxon>Salicaceae</taxon>
        <taxon>Saliceae</taxon>
        <taxon>Populus</taxon>
    </lineage>
</organism>
<feature type="transmembrane region" description="Helical" evidence="7">
    <location>
        <begin position="31"/>
        <end position="52"/>
    </location>
</feature>
<dbReference type="Proteomes" id="UP000694918">
    <property type="component" value="Unplaced"/>
</dbReference>
<sequence length="720" mass="81143">MWVLYLIWLPLTLGMVILTARYFAGPEVPRYVFFTVGYTWFCSLSIIILVPADIYTTKFDLDREGISFFWSWSYWSTFLLTWGAVPLIQGFEDAGDFTVMERLKTSVRANLVFYLIVGSIGLFGFILLITMNKIRIGNVLAVAMACSNTFGLVTGAFLLGFGLSEIPKSLWRNSEWSIRQKLLSHKIAKTAVKLDDAHQDLSNAIVVAQATSNQMSNRDPLRPYMDVIDNMLAQMFKQDPSFKPQGGRLGENDMDYDTDEKSMATLRRHLQGAREEYYRCRSEYMNYVMEALELEDSVKNYERSSSTGWKYISSFRPARARKLGASFDRMEFLWRCILRKQLEKVLAVILGTMSAAILLAEATLLIGGVDLSLFSILINSAGKQEIAMQVLAFVPLMYMCICTYYSLFKIGMLMFYSLTPRQTSSVSLLMICSMVARYAPPISYNFLNLINLDPKQTIFEKRMGKIDNAVPFFGNDFNRIYPLIMVIYTLLVASNFFDRVIGFFGSLNRFRFQTEADGTDGFDPSGLIILQKERSWLDQGLKVGELVVPLARNFNGVDVETGNNSTDRTAAGMKATSSLASDERKGSRAKLLKESQRYNTSKEAISNKYAAVRAQSRHANTRPVENIASVKVSLLDGGSSHSHNTTAGPLAGLAFKWESMKNGFQSFKANIGANKFLPLRQVREPQPGSHDLSSQPLDEIFQRLKRPSADHGSLRDDDDD</sequence>
<feature type="transmembrane region" description="Helical" evidence="7">
    <location>
        <begin position="136"/>
        <end position="163"/>
    </location>
</feature>
<protein>
    <submittedName>
        <fullName evidence="9">LMBR1 domain-containing protein 2 homolog A-like isoform X1</fullName>
    </submittedName>
</protein>
<feature type="transmembrane region" description="Helical" evidence="7">
    <location>
        <begin position="480"/>
        <end position="501"/>
    </location>
</feature>
<dbReference type="RefSeq" id="XP_011031068.1">
    <property type="nucleotide sequence ID" value="XM_011032766.1"/>
</dbReference>
<accession>A0AAJ6UJI8</accession>
<feature type="transmembrane region" description="Helical" evidence="7">
    <location>
        <begin position="386"/>
        <end position="407"/>
    </location>
</feature>
<evidence type="ECO:0000313" key="9">
    <source>
        <dbReference type="RefSeq" id="XP_011031068.1"/>
    </source>
</evidence>
<name>A0AAJ6UJI8_POPEU</name>